<feature type="compositionally biased region" description="Polar residues" evidence="1">
    <location>
        <begin position="78"/>
        <end position="89"/>
    </location>
</feature>
<feature type="compositionally biased region" description="Basic and acidic residues" evidence="1">
    <location>
        <begin position="338"/>
        <end position="357"/>
    </location>
</feature>
<reference evidence="2 3" key="1">
    <citation type="submission" date="2015-10" db="EMBL/GenBank/DDBJ databases">
        <title>The cercosporin biosynthetic gene cluster was horizontally transferred to several fungal lineages and shown to be expanded in Cercospora beticola based on microsynteny with recipient genomes.</title>
        <authorList>
            <person name="De Jonge R."/>
            <person name="Ebert M.K."/>
            <person name="Suttle J.C."/>
            <person name="Jurick Ii W.M."/>
            <person name="Secor G.A."/>
            <person name="Thomma B.P."/>
            <person name="Van De Peer Y."/>
            <person name="Bolton M.D."/>
        </authorList>
    </citation>
    <scope>NUCLEOTIDE SEQUENCE [LARGE SCALE GENOMIC DNA]</scope>
    <source>
        <strain evidence="2 3">09-40</strain>
    </source>
</reference>
<evidence type="ECO:0000256" key="1">
    <source>
        <dbReference type="SAM" id="MobiDB-lite"/>
    </source>
</evidence>
<feature type="compositionally biased region" description="Basic and acidic residues" evidence="1">
    <location>
        <begin position="493"/>
        <end position="502"/>
    </location>
</feature>
<feature type="compositionally biased region" description="Basic residues" evidence="1">
    <location>
        <begin position="322"/>
        <end position="337"/>
    </location>
</feature>
<feature type="region of interest" description="Disordered" evidence="1">
    <location>
        <begin position="445"/>
        <end position="511"/>
    </location>
</feature>
<proteinExistence type="predicted"/>
<feature type="region of interest" description="Disordered" evidence="1">
    <location>
        <begin position="24"/>
        <end position="89"/>
    </location>
</feature>
<feature type="compositionally biased region" description="Low complexity" evidence="1">
    <location>
        <begin position="358"/>
        <end position="369"/>
    </location>
</feature>
<comment type="caution">
    <text evidence="2">The sequence shown here is derived from an EMBL/GenBank/DDBJ whole genome shotgun (WGS) entry which is preliminary data.</text>
</comment>
<feature type="compositionally biased region" description="Polar residues" evidence="1">
    <location>
        <begin position="451"/>
        <end position="473"/>
    </location>
</feature>
<evidence type="ECO:0008006" key="4">
    <source>
        <dbReference type="Google" id="ProtNLM"/>
    </source>
</evidence>
<sequence>MLSFILCFPNFRLAAEVNMSETNGGLYSPSSPRRHQQQKPKLPPRQYQPIINARPRTPQGLNGHPVPDTSHLAPPPQRLSQLDVQSEPSATDYKRDLRNLTAYLIPYPKPHLKGVAPEDIPHRFLVYTPPPPPFHTKPPEGKREGVTQWTKRHWYKELREAKMRDPPNGKATKWKRLKWKGTKATDWGIRKVKSSNLEFLNRVAGLQDEADRLAEDVYHRSVAPEEIRLIYPPAMSELEDLDEEALKREFLASMERTKRKAYKHSVYATLLMPPALVFDTVIVPVWPFGGAAEVDAVWLYASVRGAKTSRDVMKRLDGEEKKRKKKGSRFSSSKKKKGNEEEKMNEPETNGHGEPYQHSHSGTSPPSTTIQDSDAQQQRNHHKASSKKHKSPLNLTFIPSPRISLLEQYLASACHKHNPDLFPIYNSPPSETQVLEAIGWSHSDQDPAYTLNRNPSRQTNATTPNHGEPGNSNADHRTDNRPTSTGSRRTASRGRERERDAGRAGGLAQKAMSWDDEQWEILQVKDDLKDVFGKGAKEWGKWCLLWKRKPRKAEKR</sequence>
<protein>
    <recommendedName>
        <fullName evidence="4">Secreted protein</fullName>
    </recommendedName>
</protein>
<organism evidence="2 3">
    <name type="scientific">Cercospora beticola</name>
    <name type="common">Sugarbeet leaf spot fungus</name>
    <dbReference type="NCBI Taxonomy" id="122368"/>
    <lineage>
        <taxon>Eukaryota</taxon>
        <taxon>Fungi</taxon>
        <taxon>Dikarya</taxon>
        <taxon>Ascomycota</taxon>
        <taxon>Pezizomycotina</taxon>
        <taxon>Dothideomycetes</taxon>
        <taxon>Dothideomycetidae</taxon>
        <taxon>Mycosphaerellales</taxon>
        <taxon>Mycosphaerellaceae</taxon>
        <taxon>Cercospora</taxon>
    </lineage>
</organism>
<feature type="compositionally biased region" description="Basic residues" evidence="1">
    <location>
        <begin position="379"/>
        <end position="391"/>
    </location>
</feature>
<gene>
    <name evidence="2" type="ORF">CB0940_01568</name>
</gene>
<dbReference type="EMBL" id="LKMD01000100">
    <property type="protein sequence ID" value="PIB02104.1"/>
    <property type="molecule type" value="Genomic_DNA"/>
</dbReference>
<dbReference type="AlphaFoldDB" id="A0A2G5IC56"/>
<name>A0A2G5IC56_CERBT</name>
<evidence type="ECO:0000313" key="2">
    <source>
        <dbReference type="EMBL" id="PIB02104.1"/>
    </source>
</evidence>
<evidence type="ECO:0000313" key="3">
    <source>
        <dbReference type="Proteomes" id="UP000230605"/>
    </source>
</evidence>
<feature type="region of interest" description="Disordered" evidence="1">
    <location>
        <begin position="314"/>
        <end position="395"/>
    </location>
</feature>
<dbReference type="Proteomes" id="UP000230605">
    <property type="component" value="Chromosome 1"/>
</dbReference>
<accession>A0A2G5IC56</accession>
<dbReference type="OrthoDB" id="3189033at2759"/>